<dbReference type="AlphaFoldDB" id="A0AAP0DTI0"/>
<evidence type="ECO:0000313" key="2">
    <source>
        <dbReference type="EMBL" id="KAK9076914.1"/>
    </source>
</evidence>
<accession>A0AAP0DTI0</accession>
<reference evidence="2 3" key="1">
    <citation type="submission" date="2024-04" db="EMBL/GenBank/DDBJ databases">
        <title>The reference genome of an endangered Asteraceae, Deinandra increscens subsp. villosa, native to the Central Coast of California.</title>
        <authorList>
            <person name="Guilliams M."/>
            <person name="Hasenstab-Lehman K."/>
            <person name="Meyer R."/>
            <person name="Mcevoy S."/>
        </authorList>
    </citation>
    <scope>NUCLEOTIDE SEQUENCE [LARGE SCALE GENOMIC DNA]</scope>
    <source>
        <tissue evidence="2">Leaf</tissue>
    </source>
</reference>
<organism evidence="2 3">
    <name type="scientific">Deinandra increscens subsp. villosa</name>
    <dbReference type="NCBI Taxonomy" id="3103831"/>
    <lineage>
        <taxon>Eukaryota</taxon>
        <taxon>Viridiplantae</taxon>
        <taxon>Streptophyta</taxon>
        <taxon>Embryophyta</taxon>
        <taxon>Tracheophyta</taxon>
        <taxon>Spermatophyta</taxon>
        <taxon>Magnoliopsida</taxon>
        <taxon>eudicotyledons</taxon>
        <taxon>Gunneridae</taxon>
        <taxon>Pentapetalae</taxon>
        <taxon>asterids</taxon>
        <taxon>campanulids</taxon>
        <taxon>Asterales</taxon>
        <taxon>Asteraceae</taxon>
        <taxon>Asteroideae</taxon>
        <taxon>Heliantheae alliance</taxon>
        <taxon>Madieae</taxon>
        <taxon>Madiinae</taxon>
        <taxon>Deinandra</taxon>
    </lineage>
</organism>
<dbReference type="PANTHER" id="PTHR34451:SF7">
    <property type="entry name" value="PHD FINGER FAMILY PROTEIN"/>
    <property type="match status" value="1"/>
</dbReference>
<keyword evidence="3" id="KW-1185">Reference proteome</keyword>
<dbReference type="EMBL" id="JBCNJP010000007">
    <property type="protein sequence ID" value="KAK9076914.1"/>
    <property type="molecule type" value="Genomic_DNA"/>
</dbReference>
<comment type="caution">
    <text evidence="2">The sequence shown here is derived from an EMBL/GenBank/DDBJ whole genome shotgun (WGS) entry which is preliminary data.</text>
</comment>
<dbReference type="PANTHER" id="PTHR34451">
    <property type="entry name" value="PHD FINGER FAMILY PROTEIN"/>
    <property type="match status" value="1"/>
</dbReference>
<sequence>MMKQDSNPTTAATNHPTLATVCGQCGVEERKLLHNVRLRGNFRRLCTSCVLRLHPQCFCPACLGVYERLPPDDAVVCYKCYSSSHPTCVSSPPAGTISSSRGPSPCSSCLNPNLLVLNLNRLENGNGSRKGGRVIDCNAARLLLAAGKIASMSMSKAEVAAAMEAERRSKEAAYTKKRAREALDHVVRLMGKEKRNAVESGRKIVHLSSNNNNNNNSNNNSNSVVAVMPPVVVVDANVVNKVDDSNEVLKALNAVELKDNGVQVPGVPVPVDESVVSGSQGEDVVAMEVDVSGKDKDLGFSSVAENGSVKNDELVKSDQIGQEQEQEKEKVQAMVESNVGSPKN</sequence>
<evidence type="ECO:0000256" key="1">
    <source>
        <dbReference type="SAM" id="MobiDB-lite"/>
    </source>
</evidence>
<protein>
    <recommendedName>
        <fullName evidence="4">Zinc finger protein</fullName>
    </recommendedName>
</protein>
<evidence type="ECO:0008006" key="4">
    <source>
        <dbReference type="Google" id="ProtNLM"/>
    </source>
</evidence>
<evidence type="ECO:0000313" key="3">
    <source>
        <dbReference type="Proteomes" id="UP001408789"/>
    </source>
</evidence>
<proteinExistence type="predicted"/>
<gene>
    <name evidence="2" type="ORF">SSX86_005249</name>
</gene>
<feature type="region of interest" description="Disordered" evidence="1">
    <location>
        <begin position="295"/>
        <end position="344"/>
    </location>
</feature>
<dbReference type="Proteomes" id="UP001408789">
    <property type="component" value="Unassembled WGS sequence"/>
</dbReference>
<name>A0AAP0DTI0_9ASTR</name>